<name>A0A5D2R2R2_GOSTO</name>
<protein>
    <recommendedName>
        <fullName evidence="4">Transmembrane protein</fullName>
    </recommendedName>
</protein>
<keyword evidence="1" id="KW-0812">Transmembrane</keyword>
<dbReference type="AlphaFoldDB" id="A0A5D2R2R2"/>
<keyword evidence="1" id="KW-0472">Membrane</keyword>
<sequence>MGFLVAGHLEGGLFSWLFAGFIFWLSCRGDHGKCSLFGNLCSCCEGFGVVLEGVCFYYNGIQSNKCIGLVVIFSLSIVVVLGIVRVFGRLFLLWLRYELKSLVKVCLVRWLFRFLLVSHCLSCVEHFGFSVGGLLLCFFLSFGTVSFLLFYCQSSRVGCSQCHIV</sequence>
<dbReference type="Proteomes" id="UP000322667">
    <property type="component" value="Chromosome A03"/>
</dbReference>
<evidence type="ECO:0000313" key="3">
    <source>
        <dbReference type="Proteomes" id="UP000322667"/>
    </source>
</evidence>
<organism evidence="2 3">
    <name type="scientific">Gossypium tomentosum</name>
    <name type="common">Hawaiian cotton</name>
    <name type="synonym">Gossypium sandvicense</name>
    <dbReference type="NCBI Taxonomy" id="34277"/>
    <lineage>
        <taxon>Eukaryota</taxon>
        <taxon>Viridiplantae</taxon>
        <taxon>Streptophyta</taxon>
        <taxon>Embryophyta</taxon>
        <taxon>Tracheophyta</taxon>
        <taxon>Spermatophyta</taxon>
        <taxon>Magnoliopsida</taxon>
        <taxon>eudicotyledons</taxon>
        <taxon>Gunneridae</taxon>
        <taxon>Pentapetalae</taxon>
        <taxon>rosids</taxon>
        <taxon>malvids</taxon>
        <taxon>Malvales</taxon>
        <taxon>Malvaceae</taxon>
        <taxon>Malvoideae</taxon>
        <taxon>Gossypium</taxon>
    </lineage>
</organism>
<feature type="transmembrane region" description="Helical" evidence="1">
    <location>
        <begin position="133"/>
        <end position="151"/>
    </location>
</feature>
<evidence type="ECO:0008006" key="4">
    <source>
        <dbReference type="Google" id="ProtNLM"/>
    </source>
</evidence>
<proteinExistence type="predicted"/>
<feature type="transmembrane region" description="Helical" evidence="1">
    <location>
        <begin position="67"/>
        <end position="95"/>
    </location>
</feature>
<keyword evidence="3" id="KW-1185">Reference proteome</keyword>
<gene>
    <name evidence="2" type="ORF">ES332_A03G057000v1</name>
</gene>
<accession>A0A5D2R2R2</accession>
<evidence type="ECO:0000256" key="1">
    <source>
        <dbReference type="SAM" id="Phobius"/>
    </source>
</evidence>
<feature type="transmembrane region" description="Helical" evidence="1">
    <location>
        <begin position="6"/>
        <end position="25"/>
    </location>
</feature>
<reference evidence="2 3" key="1">
    <citation type="submission" date="2019-07" db="EMBL/GenBank/DDBJ databases">
        <title>WGS assembly of Gossypium tomentosum.</title>
        <authorList>
            <person name="Chen Z.J."/>
            <person name="Sreedasyam A."/>
            <person name="Ando A."/>
            <person name="Song Q."/>
            <person name="De L."/>
            <person name="Hulse-Kemp A."/>
            <person name="Ding M."/>
            <person name="Ye W."/>
            <person name="Kirkbride R."/>
            <person name="Jenkins J."/>
            <person name="Plott C."/>
            <person name="Lovell J."/>
            <person name="Lin Y.-M."/>
            <person name="Vaughn R."/>
            <person name="Liu B."/>
            <person name="Li W."/>
            <person name="Simpson S."/>
            <person name="Scheffler B."/>
            <person name="Saski C."/>
            <person name="Grover C."/>
            <person name="Hu G."/>
            <person name="Conover J."/>
            <person name="Carlson J."/>
            <person name="Shu S."/>
            <person name="Boston L."/>
            <person name="Williams M."/>
            <person name="Peterson D."/>
            <person name="Mcgee K."/>
            <person name="Jones D."/>
            <person name="Wendel J."/>
            <person name="Stelly D."/>
            <person name="Grimwood J."/>
            <person name="Schmutz J."/>
        </authorList>
    </citation>
    <scope>NUCLEOTIDE SEQUENCE [LARGE SCALE GENOMIC DNA]</scope>
    <source>
        <strain evidence="2">7179.01</strain>
    </source>
</reference>
<evidence type="ECO:0000313" key="2">
    <source>
        <dbReference type="EMBL" id="TYI35157.1"/>
    </source>
</evidence>
<keyword evidence="1" id="KW-1133">Transmembrane helix</keyword>
<dbReference type="EMBL" id="CM017612">
    <property type="protein sequence ID" value="TYI35157.1"/>
    <property type="molecule type" value="Genomic_DNA"/>
</dbReference>